<keyword evidence="3" id="KW-0804">Transcription</keyword>
<evidence type="ECO:0000256" key="1">
    <source>
        <dbReference type="ARBA" id="ARBA00023015"/>
    </source>
</evidence>
<dbReference type="PANTHER" id="PTHR42756">
    <property type="entry name" value="TRANSCRIPTIONAL REGULATOR, MARR"/>
    <property type="match status" value="1"/>
</dbReference>
<evidence type="ECO:0000313" key="5">
    <source>
        <dbReference type="EMBL" id="SLN75754.1"/>
    </source>
</evidence>
<evidence type="ECO:0000256" key="3">
    <source>
        <dbReference type="ARBA" id="ARBA00023163"/>
    </source>
</evidence>
<dbReference type="SMART" id="SM00347">
    <property type="entry name" value="HTH_MARR"/>
    <property type="match status" value="1"/>
</dbReference>
<dbReference type="InterPro" id="IPR036388">
    <property type="entry name" value="WH-like_DNA-bd_sf"/>
</dbReference>
<keyword evidence="6" id="KW-1185">Reference proteome</keyword>
<dbReference type="EMBL" id="FWFR01000004">
    <property type="protein sequence ID" value="SLN75754.1"/>
    <property type="molecule type" value="Genomic_DNA"/>
</dbReference>
<dbReference type="OrthoDB" id="511972at2"/>
<evidence type="ECO:0000256" key="2">
    <source>
        <dbReference type="ARBA" id="ARBA00023125"/>
    </source>
</evidence>
<dbReference type="GO" id="GO:0003677">
    <property type="term" value="F:DNA binding"/>
    <property type="evidence" value="ECO:0007669"/>
    <property type="project" value="UniProtKB-KW"/>
</dbReference>
<reference evidence="5 6" key="1">
    <citation type="submission" date="2017-03" db="EMBL/GenBank/DDBJ databases">
        <authorList>
            <person name="Afonso C.L."/>
            <person name="Miller P.J."/>
            <person name="Scott M.A."/>
            <person name="Spackman E."/>
            <person name="Goraichik I."/>
            <person name="Dimitrov K.M."/>
            <person name="Suarez D.L."/>
            <person name="Swayne D.E."/>
        </authorList>
    </citation>
    <scope>NUCLEOTIDE SEQUENCE [LARGE SCALE GENOMIC DNA]</scope>
    <source>
        <strain evidence="5 6">CECT 7691</strain>
    </source>
</reference>
<organism evidence="5 6">
    <name type="scientific">Oceanibacterium hippocampi</name>
    <dbReference type="NCBI Taxonomy" id="745714"/>
    <lineage>
        <taxon>Bacteria</taxon>
        <taxon>Pseudomonadati</taxon>
        <taxon>Pseudomonadota</taxon>
        <taxon>Alphaproteobacteria</taxon>
        <taxon>Sneathiellales</taxon>
        <taxon>Sneathiellaceae</taxon>
        <taxon>Oceanibacterium</taxon>
    </lineage>
</organism>
<dbReference type="Gene3D" id="1.10.10.10">
    <property type="entry name" value="Winged helix-like DNA-binding domain superfamily/Winged helix DNA-binding domain"/>
    <property type="match status" value="1"/>
</dbReference>
<accession>A0A1Y5U2R4</accession>
<dbReference type="SUPFAM" id="SSF46785">
    <property type="entry name" value="Winged helix' DNA-binding domain"/>
    <property type="match status" value="1"/>
</dbReference>
<feature type="domain" description="HTH marR-type" evidence="4">
    <location>
        <begin position="31"/>
        <end position="163"/>
    </location>
</feature>
<dbReference type="GO" id="GO:0003700">
    <property type="term" value="F:DNA-binding transcription factor activity"/>
    <property type="evidence" value="ECO:0007669"/>
    <property type="project" value="InterPro"/>
</dbReference>
<dbReference type="InterPro" id="IPR036390">
    <property type="entry name" value="WH_DNA-bd_sf"/>
</dbReference>
<proteinExistence type="predicted"/>
<evidence type="ECO:0000259" key="4">
    <source>
        <dbReference type="PROSITE" id="PS50995"/>
    </source>
</evidence>
<dbReference type="PROSITE" id="PS50995">
    <property type="entry name" value="HTH_MARR_2"/>
    <property type="match status" value="1"/>
</dbReference>
<dbReference type="InParanoid" id="A0A1Y5U2R4"/>
<dbReference type="Pfam" id="PF01047">
    <property type="entry name" value="MarR"/>
    <property type="match status" value="1"/>
</dbReference>
<dbReference type="InterPro" id="IPR000835">
    <property type="entry name" value="HTH_MarR-typ"/>
</dbReference>
<keyword evidence="1" id="KW-0805">Transcription regulation</keyword>
<sequence length="189" mass="21245">MAERPAPPGKSAAAYNTTLAILEHWERDRPGDRLAHLVRDLSRCFTRALQLRLADFDVSFGHWMFLRALWKKDGVTQRELSITVGLMEPTTHTALIRMEELGYVVRRRKDGNRRKHFIYLTDEGKALEEKLVPLAEEVNRIAADGVDADAMAVIRTGLLRMVKNLAEDEAAALAAGRSLPSTRSLGQRV</sequence>
<dbReference type="AlphaFoldDB" id="A0A1Y5U2R4"/>
<name>A0A1Y5U2R4_9PROT</name>
<dbReference type="Proteomes" id="UP000193200">
    <property type="component" value="Unassembled WGS sequence"/>
</dbReference>
<dbReference type="PANTHER" id="PTHR42756:SF1">
    <property type="entry name" value="TRANSCRIPTIONAL REPRESSOR OF EMRAB OPERON"/>
    <property type="match status" value="1"/>
</dbReference>
<protein>
    <submittedName>
        <fullName evidence="5">Organic hydroperoxide resistance transcriptional regulator</fullName>
    </submittedName>
</protein>
<evidence type="ECO:0000313" key="6">
    <source>
        <dbReference type="Proteomes" id="UP000193200"/>
    </source>
</evidence>
<dbReference type="RefSeq" id="WP_085885285.1">
    <property type="nucleotide sequence ID" value="NZ_FWFR01000004.1"/>
</dbReference>
<keyword evidence="2" id="KW-0238">DNA-binding</keyword>
<gene>
    <name evidence="5" type="primary">ohrR</name>
    <name evidence="5" type="ORF">OCH7691_03946</name>
</gene>